<evidence type="ECO:0000313" key="2">
    <source>
        <dbReference type="Proteomes" id="UP001139488"/>
    </source>
</evidence>
<keyword evidence="2" id="KW-1185">Reference proteome</keyword>
<evidence type="ECO:0000313" key="1">
    <source>
        <dbReference type="EMBL" id="MCJ2377252.1"/>
    </source>
</evidence>
<gene>
    <name evidence="1" type="ORF">LNL84_10465</name>
</gene>
<dbReference type="AlphaFoldDB" id="A0A9X1WA87"/>
<comment type="caution">
    <text evidence="1">The sequence shown here is derived from an EMBL/GenBank/DDBJ whole genome shotgun (WGS) entry which is preliminary data.</text>
</comment>
<protein>
    <submittedName>
        <fullName evidence="1">Uncharacterized protein</fullName>
    </submittedName>
</protein>
<dbReference type="RefSeq" id="WP_244357191.1">
    <property type="nucleotide sequence ID" value="NZ_JAJNNZ010000007.1"/>
</dbReference>
<accession>A0A9X1WA87</accession>
<dbReference type="EMBL" id="JAJNNZ010000007">
    <property type="protein sequence ID" value="MCJ2377252.1"/>
    <property type="molecule type" value="Genomic_DNA"/>
</dbReference>
<proteinExistence type="predicted"/>
<sequence>MALLMTLPLLFAPVAKQDAKGISRSAITCEVTKWNNGKLQYAEKCSMR</sequence>
<name>A0A9X1WA87_9VIBR</name>
<dbReference type="Proteomes" id="UP001139488">
    <property type="component" value="Unassembled WGS sequence"/>
</dbReference>
<reference evidence="1" key="1">
    <citation type="submission" date="2021-11" db="EMBL/GenBank/DDBJ databases">
        <title>Vibrio ZSDE26 sp. nov. and Vibrio ZSDZ34 sp. nov., isolated from coastal seawater in Qingdao.</title>
        <authorList>
            <person name="Zhang P."/>
        </authorList>
    </citation>
    <scope>NUCLEOTIDE SEQUENCE</scope>
    <source>
        <strain evidence="1">ZSDZ34</strain>
    </source>
</reference>
<organism evidence="1 2">
    <name type="scientific">Vibrio gelatinilyticus</name>
    <dbReference type="NCBI Taxonomy" id="2893468"/>
    <lineage>
        <taxon>Bacteria</taxon>
        <taxon>Pseudomonadati</taxon>
        <taxon>Pseudomonadota</taxon>
        <taxon>Gammaproteobacteria</taxon>
        <taxon>Vibrionales</taxon>
        <taxon>Vibrionaceae</taxon>
        <taxon>Vibrio</taxon>
    </lineage>
</organism>